<protein>
    <submittedName>
        <fullName evidence="1">Uncharacterized protein</fullName>
    </submittedName>
</protein>
<dbReference type="AlphaFoldDB" id="A0A6A6EE30"/>
<keyword evidence="2" id="KW-1185">Reference proteome</keyword>
<accession>A0A6A6EE30</accession>
<evidence type="ECO:0000313" key="2">
    <source>
        <dbReference type="Proteomes" id="UP000800200"/>
    </source>
</evidence>
<organism evidence="1 2">
    <name type="scientific">Zopfia rhizophila CBS 207.26</name>
    <dbReference type="NCBI Taxonomy" id="1314779"/>
    <lineage>
        <taxon>Eukaryota</taxon>
        <taxon>Fungi</taxon>
        <taxon>Dikarya</taxon>
        <taxon>Ascomycota</taxon>
        <taxon>Pezizomycotina</taxon>
        <taxon>Dothideomycetes</taxon>
        <taxon>Dothideomycetes incertae sedis</taxon>
        <taxon>Zopfiaceae</taxon>
        <taxon>Zopfia</taxon>
    </lineage>
</organism>
<dbReference type="Proteomes" id="UP000800200">
    <property type="component" value="Unassembled WGS sequence"/>
</dbReference>
<name>A0A6A6EE30_9PEZI</name>
<proteinExistence type="predicted"/>
<sequence length="98" mass="10935">MGEQEVDGGAQVQLRRLLPLLLPALPAALPAELYYRELRISRCRTRSLKNQITLFLYTSSPSSNPFSAQNSCHSLCLGSYVLFMFLGRITKFSLVATP</sequence>
<dbReference type="EMBL" id="ML994619">
    <property type="protein sequence ID" value="KAF2189994.1"/>
    <property type="molecule type" value="Genomic_DNA"/>
</dbReference>
<reference evidence="1" key="1">
    <citation type="journal article" date="2020" name="Stud. Mycol.">
        <title>101 Dothideomycetes genomes: a test case for predicting lifestyles and emergence of pathogens.</title>
        <authorList>
            <person name="Haridas S."/>
            <person name="Albert R."/>
            <person name="Binder M."/>
            <person name="Bloem J."/>
            <person name="Labutti K."/>
            <person name="Salamov A."/>
            <person name="Andreopoulos B."/>
            <person name="Baker S."/>
            <person name="Barry K."/>
            <person name="Bills G."/>
            <person name="Bluhm B."/>
            <person name="Cannon C."/>
            <person name="Castanera R."/>
            <person name="Culley D."/>
            <person name="Daum C."/>
            <person name="Ezra D."/>
            <person name="Gonzalez J."/>
            <person name="Henrissat B."/>
            <person name="Kuo A."/>
            <person name="Liang C."/>
            <person name="Lipzen A."/>
            <person name="Lutzoni F."/>
            <person name="Magnuson J."/>
            <person name="Mondo S."/>
            <person name="Nolan M."/>
            <person name="Ohm R."/>
            <person name="Pangilinan J."/>
            <person name="Park H.-J."/>
            <person name="Ramirez L."/>
            <person name="Alfaro M."/>
            <person name="Sun H."/>
            <person name="Tritt A."/>
            <person name="Yoshinaga Y."/>
            <person name="Zwiers L.-H."/>
            <person name="Turgeon B."/>
            <person name="Goodwin S."/>
            <person name="Spatafora J."/>
            <person name="Crous P."/>
            <person name="Grigoriev I."/>
        </authorList>
    </citation>
    <scope>NUCLEOTIDE SEQUENCE</scope>
    <source>
        <strain evidence="1">CBS 207.26</strain>
    </source>
</reference>
<evidence type="ECO:0000313" key="1">
    <source>
        <dbReference type="EMBL" id="KAF2189994.1"/>
    </source>
</evidence>
<gene>
    <name evidence="1" type="ORF">K469DRAFT_759231</name>
</gene>